<dbReference type="GO" id="GO:0016787">
    <property type="term" value="F:hydrolase activity"/>
    <property type="evidence" value="ECO:0007669"/>
    <property type="project" value="UniProtKB-KW"/>
</dbReference>
<dbReference type="Proteomes" id="UP001299972">
    <property type="component" value="Segment"/>
</dbReference>
<dbReference type="InterPro" id="IPR057548">
    <property type="entry name" value="S-AdoMet_lyase-like"/>
</dbReference>
<evidence type="ECO:0000313" key="2">
    <source>
        <dbReference type="Proteomes" id="UP001299972"/>
    </source>
</evidence>
<gene>
    <name evidence="1" type="ORF">CPT_P15_002</name>
</gene>
<keyword evidence="1" id="KW-0378">Hydrolase</keyword>
<accession>A0AAX3BPE8</accession>
<reference evidence="1 2" key="1">
    <citation type="submission" date="2022-07" db="EMBL/GenBank/DDBJ databases">
        <title>T7-like phage vB_PcaP_P15_PC2B6 infecting Pectobacterium carotovorum is a new member of the genus Unyawovirus.</title>
        <authorList>
            <person name="Naligama K.N."/>
            <person name="Halmillawewa A.P."/>
        </authorList>
    </citation>
    <scope>NUCLEOTIDE SEQUENCE [LARGE SCALE GENOMIC DNA]</scope>
</reference>
<organism evidence="1 2">
    <name type="scientific">Pectobacterium phage vB_PcaP_P15_PC2B6</name>
    <dbReference type="NCBI Taxonomy" id="2968434"/>
    <lineage>
        <taxon>Viruses</taxon>
        <taxon>Duplodnaviria</taxon>
        <taxon>Heunggongvirae</taxon>
        <taxon>Uroviricota</taxon>
        <taxon>Caudoviricetes</taxon>
        <taxon>Autographivirales</taxon>
        <taxon>Autotranscriptaviridae</taxon>
        <taxon>Studiervirinae</taxon>
        <taxon>Unyawovirus</taxon>
        <taxon>Unyawovirus PC2B6</taxon>
    </lineage>
</organism>
<proteinExistence type="predicted"/>
<name>A0AAX3BPE8_9CAUD</name>
<dbReference type="Pfam" id="PF23780">
    <property type="entry name" value="S-AdoMet_lyase"/>
    <property type="match status" value="1"/>
</dbReference>
<evidence type="ECO:0000313" key="1">
    <source>
        <dbReference type="EMBL" id="UUG66281.1"/>
    </source>
</evidence>
<dbReference type="EMBL" id="ON995367">
    <property type="protein sequence ID" value="UUG66281.1"/>
    <property type="molecule type" value="Genomic_DNA"/>
</dbReference>
<sequence>MSHTKEPANIQYVLLSAFRASNTPLVNLTNHQALVESIEELGGCVIESTALTGCYLEEGQSWPSTEKTIRVRCDEPWQVANVVWLAWCYYEQECVLVYESQTHTASLQAPCEFTQIGTSQKAPKGYLNDSPAGAYTIDEHGEVWICR</sequence>
<keyword evidence="2" id="KW-1185">Reference proteome</keyword>
<protein>
    <submittedName>
        <fullName evidence="1">S-adenosyl-L-methionine hydrolase</fullName>
    </submittedName>
</protein>